<proteinExistence type="predicted"/>
<reference evidence="1" key="1">
    <citation type="submission" date="2022-04" db="EMBL/GenBank/DDBJ databases">
        <title>Carnegiea gigantea Genome sequencing and assembly v2.</title>
        <authorList>
            <person name="Copetti D."/>
            <person name="Sanderson M.J."/>
            <person name="Burquez A."/>
            <person name="Wojciechowski M.F."/>
        </authorList>
    </citation>
    <scope>NUCLEOTIDE SEQUENCE</scope>
    <source>
        <strain evidence="1">SGP5-SGP5p</strain>
        <tissue evidence="1">Aerial part</tissue>
    </source>
</reference>
<dbReference type="PANTHER" id="PTHR33710:SF71">
    <property type="entry name" value="ENDONUCLEASE_EXONUCLEASE_PHOSPHATASE DOMAIN-CONTAINING PROTEIN"/>
    <property type="match status" value="1"/>
</dbReference>
<keyword evidence="2" id="KW-1185">Reference proteome</keyword>
<dbReference type="EMBL" id="JAKOGI010000854">
    <property type="protein sequence ID" value="KAJ8429842.1"/>
    <property type="molecule type" value="Genomic_DNA"/>
</dbReference>
<protein>
    <recommendedName>
        <fullName evidence="3">Endonuclease/exonuclease/phosphatase domain-containing protein</fullName>
    </recommendedName>
</protein>
<dbReference type="InterPro" id="IPR036691">
    <property type="entry name" value="Endo/exonu/phosph_ase_sf"/>
</dbReference>
<evidence type="ECO:0000313" key="2">
    <source>
        <dbReference type="Proteomes" id="UP001153076"/>
    </source>
</evidence>
<dbReference type="AlphaFoldDB" id="A0A9Q1JS18"/>
<gene>
    <name evidence="1" type="ORF">Cgig2_001129</name>
</gene>
<dbReference type="PANTHER" id="PTHR33710">
    <property type="entry name" value="BNAC02G09200D PROTEIN"/>
    <property type="match status" value="1"/>
</dbReference>
<comment type="caution">
    <text evidence="1">The sequence shown here is derived from an EMBL/GenBank/DDBJ whole genome shotgun (WGS) entry which is preliminary data.</text>
</comment>
<name>A0A9Q1JS18_9CARY</name>
<dbReference type="Proteomes" id="UP001153076">
    <property type="component" value="Unassembled WGS sequence"/>
</dbReference>
<sequence length="172" mass="19817">MGFDHFDYTLLQNHTGGSWVLWNNDNCHASVLAKENRAIHMLVHDSHKSNNILVSGVYAPTQTREKEQSIMVNGKSFTWKKRINGSWVFKKLDRGITRHDFAALYPNISVVHGPFTFSDHCPLIISTKLQHGRNITAPFCFQNFWTKYPHLDDLVTKSWKSPIKGTKMFQLS</sequence>
<evidence type="ECO:0000313" key="1">
    <source>
        <dbReference type="EMBL" id="KAJ8429842.1"/>
    </source>
</evidence>
<accession>A0A9Q1JS18</accession>
<dbReference type="SUPFAM" id="SSF56219">
    <property type="entry name" value="DNase I-like"/>
    <property type="match status" value="1"/>
</dbReference>
<dbReference type="OrthoDB" id="1433961at2759"/>
<evidence type="ECO:0008006" key="3">
    <source>
        <dbReference type="Google" id="ProtNLM"/>
    </source>
</evidence>
<organism evidence="1 2">
    <name type="scientific">Carnegiea gigantea</name>
    <dbReference type="NCBI Taxonomy" id="171969"/>
    <lineage>
        <taxon>Eukaryota</taxon>
        <taxon>Viridiplantae</taxon>
        <taxon>Streptophyta</taxon>
        <taxon>Embryophyta</taxon>
        <taxon>Tracheophyta</taxon>
        <taxon>Spermatophyta</taxon>
        <taxon>Magnoliopsida</taxon>
        <taxon>eudicotyledons</taxon>
        <taxon>Gunneridae</taxon>
        <taxon>Pentapetalae</taxon>
        <taxon>Caryophyllales</taxon>
        <taxon>Cactineae</taxon>
        <taxon>Cactaceae</taxon>
        <taxon>Cactoideae</taxon>
        <taxon>Echinocereeae</taxon>
        <taxon>Carnegiea</taxon>
    </lineage>
</organism>